<evidence type="ECO:0000313" key="2">
    <source>
        <dbReference type="EMBL" id="EYC41494.1"/>
    </source>
</evidence>
<organism evidence="2 3">
    <name type="scientific">Ancylostoma ceylanicum</name>
    <dbReference type="NCBI Taxonomy" id="53326"/>
    <lineage>
        <taxon>Eukaryota</taxon>
        <taxon>Metazoa</taxon>
        <taxon>Ecdysozoa</taxon>
        <taxon>Nematoda</taxon>
        <taxon>Chromadorea</taxon>
        <taxon>Rhabditida</taxon>
        <taxon>Rhabditina</taxon>
        <taxon>Rhabditomorpha</taxon>
        <taxon>Strongyloidea</taxon>
        <taxon>Ancylostomatidae</taxon>
        <taxon>Ancylostomatinae</taxon>
        <taxon>Ancylostoma</taxon>
    </lineage>
</organism>
<keyword evidence="3" id="KW-1185">Reference proteome</keyword>
<feature type="region of interest" description="Disordered" evidence="1">
    <location>
        <begin position="1"/>
        <end position="33"/>
    </location>
</feature>
<dbReference type="Proteomes" id="UP000024635">
    <property type="component" value="Unassembled WGS sequence"/>
</dbReference>
<evidence type="ECO:0000313" key="3">
    <source>
        <dbReference type="Proteomes" id="UP000024635"/>
    </source>
</evidence>
<dbReference type="AlphaFoldDB" id="A0A016WNW8"/>
<accession>A0A016WNW8</accession>
<evidence type="ECO:0000256" key="1">
    <source>
        <dbReference type="SAM" id="MobiDB-lite"/>
    </source>
</evidence>
<reference evidence="3" key="1">
    <citation type="journal article" date="2015" name="Nat. Genet.">
        <title>The genome and transcriptome of the zoonotic hookworm Ancylostoma ceylanicum identify infection-specific gene families.</title>
        <authorList>
            <person name="Schwarz E.M."/>
            <person name="Hu Y."/>
            <person name="Antoshechkin I."/>
            <person name="Miller M.M."/>
            <person name="Sternberg P.W."/>
            <person name="Aroian R.V."/>
        </authorList>
    </citation>
    <scope>NUCLEOTIDE SEQUENCE</scope>
    <source>
        <strain evidence="3">HY135</strain>
    </source>
</reference>
<proteinExistence type="predicted"/>
<name>A0A016WNW8_9BILA</name>
<feature type="compositionally biased region" description="Polar residues" evidence="1">
    <location>
        <begin position="1"/>
        <end position="12"/>
    </location>
</feature>
<gene>
    <name evidence="2" type="primary">Acey_s0567.g36</name>
    <name evidence="2" type="ORF">Y032_0567g36</name>
</gene>
<dbReference type="EMBL" id="JARK01000167">
    <property type="protein sequence ID" value="EYC41494.1"/>
    <property type="molecule type" value="Genomic_DNA"/>
</dbReference>
<comment type="caution">
    <text evidence="2">The sequence shown here is derived from an EMBL/GenBank/DDBJ whole genome shotgun (WGS) entry which is preliminary data.</text>
</comment>
<sequence>MQFFNKNSTQSGHTRRKRERMVNGGEEHQLEDGGWRHQQGWVVGENRRAERQLAILGASRGTKFRGSSSHTSRVTTTRYVGYHISCARVVKKNKSSALSAHSLKDCRNTCRK</sequence>
<protein>
    <submittedName>
        <fullName evidence="2">Uncharacterized protein</fullName>
    </submittedName>
</protein>